<sequence length="512" mass="58413">MSASEKQKRLPSYAVLDEDAAQGYEELTQQGVYNLLPTELFWQARQPFLYKHGYQLRPRYSPNWEPSWKGTNLDPTFCEDSIMLVNYQVIDARQLKDNELVAIKQFRNDTQEARIAQFLSSITDPLNHCVTIHEILSDPFDPQLSLMVMPYLRPCRDPDFATIGDVVDFVNQTLEGLVFMHRHNVAHRDIAVENIMMDAAALYPGGHHPVRRHYTPDGLYEVTPLPRGDRSVTYLYVDFGLSSWFPGDASPYVVGRVGRDKQAPELSSTVPYNAFKLDIFTLGNLYSQEFEQRYNSMHFLVPLIDNMRQPRPESRPTAAQLLAQWEEIKADLKESLFRWRLGPKTEPAVERVLNDTVAIAREGIYHLRKFIHGSCRSTILVDVTLVLSCPANIAVNGILLDNACIFQALRKLDVSRAPRPPRPTASLFKLNTAQDRLQDYVLLGLSRIKAILRHGRFALQLAATRRVLLSIQHTAHRSHTSDDTRNMHTPMFSPIHVASIAIYPRHIMAGTE</sequence>
<name>A0AAD7TUJ7_9APHY</name>
<proteinExistence type="predicted"/>
<accession>A0AAD7TUJ7</accession>
<dbReference type="GO" id="GO:0005634">
    <property type="term" value="C:nucleus"/>
    <property type="evidence" value="ECO:0007669"/>
    <property type="project" value="TreeGrafter"/>
</dbReference>
<dbReference type="EMBL" id="JAPEVG010000106">
    <property type="protein sequence ID" value="KAJ8482805.1"/>
    <property type="molecule type" value="Genomic_DNA"/>
</dbReference>
<dbReference type="GO" id="GO:0044773">
    <property type="term" value="P:mitotic DNA damage checkpoint signaling"/>
    <property type="evidence" value="ECO:0007669"/>
    <property type="project" value="TreeGrafter"/>
</dbReference>
<dbReference type="InterPro" id="IPR011009">
    <property type="entry name" value="Kinase-like_dom_sf"/>
</dbReference>
<comment type="caution">
    <text evidence="2">The sequence shown here is derived from an EMBL/GenBank/DDBJ whole genome shotgun (WGS) entry which is preliminary data.</text>
</comment>
<organism evidence="2 3">
    <name type="scientific">Trametes cubensis</name>
    <dbReference type="NCBI Taxonomy" id="1111947"/>
    <lineage>
        <taxon>Eukaryota</taxon>
        <taxon>Fungi</taxon>
        <taxon>Dikarya</taxon>
        <taxon>Basidiomycota</taxon>
        <taxon>Agaricomycotina</taxon>
        <taxon>Agaricomycetes</taxon>
        <taxon>Polyporales</taxon>
        <taxon>Polyporaceae</taxon>
        <taxon>Trametes</taxon>
    </lineage>
</organism>
<dbReference type="SMART" id="SM00220">
    <property type="entry name" value="S_TKc"/>
    <property type="match status" value="1"/>
</dbReference>
<protein>
    <recommendedName>
        <fullName evidence="1">Protein kinase domain-containing protein</fullName>
    </recommendedName>
</protein>
<evidence type="ECO:0000313" key="3">
    <source>
        <dbReference type="Proteomes" id="UP001215151"/>
    </source>
</evidence>
<dbReference type="Gene3D" id="1.10.510.10">
    <property type="entry name" value="Transferase(Phosphotransferase) domain 1"/>
    <property type="match status" value="1"/>
</dbReference>
<dbReference type="InterPro" id="IPR000719">
    <property type="entry name" value="Prot_kinase_dom"/>
</dbReference>
<keyword evidence="3" id="KW-1185">Reference proteome</keyword>
<dbReference type="GO" id="GO:0005524">
    <property type="term" value="F:ATP binding"/>
    <property type="evidence" value="ECO:0007669"/>
    <property type="project" value="InterPro"/>
</dbReference>
<dbReference type="PANTHER" id="PTHR44167:SF30">
    <property type="entry name" value="PHOSPHORYLASE KINASE"/>
    <property type="match status" value="1"/>
</dbReference>
<dbReference type="SUPFAM" id="SSF56112">
    <property type="entry name" value="Protein kinase-like (PK-like)"/>
    <property type="match status" value="1"/>
</dbReference>
<reference evidence="2" key="1">
    <citation type="submission" date="2022-11" db="EMBL/GenBank/DDBJ databases">
        <title>Genome Sequence of Cubamyces cubensis.</title>
        <authorList>
            <person name="Buettner E."/>
        </authorList>
    </citation>
    <scope>NUCLEOTIDE SEQUENCE</scope>
    <source>
        <strain evidence="2">MPL-01</strain>
    </source>
</reference>
<dbReference type="AlphaFoldDB" id="A0AAD7TUJ7"/>
<gene>
    <name evidence="2" type="ORF">ONZ51_g5110</name>
</gene>
<dbReference type="GO" id="GO:0004674">
    <property type="term" value="F:protein serine/threonine kinase activity"/>
    <property type="evidence" value="ECO:0007669"/>
    <property type="project" value="TreeGrafter"/>
</dbReference>
<dbReference type="Proteomes" id="UP001215151">
    <property type="component" value="Unassembled WGS sequence"/>
</dbReference>
<dbReference type="PROSITE" id="PS50011">
    <property type="entry name" value="PROTEIN_KINASE_DOM"/>
    <property type="match status" value="1"/>
</dbReference>
<evidence type="ECO:0000313" key="2">
    <source>
        <dbReference type="EMBL" id="KAJ8482805.1"/>
    </source>
</evidence>
<dbReference type="Pfam" id="PF00069">
    <property type="entry name" value="Pkinase"/>
    <property type="match status" value="1"/>
</dbReference>
<dbReference type="PANTHER" id="PTHR44167">
    <property type="entry name" value="OVARIAN-SPECIFIC SERINE/THREONINE-PROTEIN KINASE LOK-RELATED"/>
    <property type="match status" value="1"/>
</dbReference>
<feature type="domain" description="Protein kinase" evidence="1">
    <location>
        <begin position="1"/>
        <end position="371"/>
    </location>
</feature>
<evidence type="ECO:0000259" key="1">
    <source>
        <dbReference type="PROSITE" id="PS50011"/>
    </source>
</evidence>